<evidence type="ECO:0000256" key="12">
    <source>
        <dbReference type="ARBA" id="ARBA00023180"/>
    </source>
</evidence>
<keyword evidence="13" id="KW-0449">Lipoprotein</keyword>
<organism evidence="22">
    <name type="scientific">Hyphantria cunea</name>
    <name type="common">Fall webworm moth</name>
    <name type="synonym">Phalaena cunea</name>
    <dbReference type="NCBI Taxonomy" id="39466"/>
    <lineage>
        <taxon>Eukaryota</taxon>
        <taxon>Metazoa</taxon>
        <taxon>Ecdysozoa</taxon>
        <taxon>Arthropoda</taxon>
        <taxon>Hexapoda</taxon>
        <taxon>Insecta</taxon>
        <taxon>Pterygota</taxon>
        <taxon>Neoptera</taxon>
        <taxon>Endopterygota</taxon>
        <taxon>Lepidoptera</taxon>
        <taxon>Glossata</taxon>
        <taxon>Ditrysia</taxon>
        <taxon>Noctuoidea</taxon>
        <taxon>Erebidae</taxon>
        <taxon>Arctiinae</taxon>
        <taxon>Hyphantria</taxon>
    </lineage>
</organism>
<keyword evidence="4" id="KW-0336">GPI-anchor</keyword>
<dbReference type="InterPro" id="IPR042097">
    <property type="entry name" value="Aminopeptidase_N-like_N_sf"/>
</dbReference>
<dbReference type="InterPro" id="IPR024571">
    <property type="entry name" value="ERAP1-like_C_dom"/>
</dbReference>
<proteinExistence type="evidence at transcript level"/>
<keyword evidence="12" id="KW-0325">Glycoprotein</keyword>
<feature type="domain" description="Peptidase M1 membrane alanine aminopeptidase" evidence="19">
    <location>
        <begin position="288"/>
        <end position="500"/>
    </location>
</feature>
<evidence type="ECO:0000256" key="16">
    <source>
        <dbReference type="PIRSR" id="PIRSR634016-4"/>
    </source>
</evidence>
<evidence type="ECO:0000256" key="9">
    <source>
        <dbReference type="ARBA" id="ARBA00022833"/>
    </source>
</evidence>
<evidence type="ECO:0000256" key="8">
    <source>
        <dbReference type="ARBA" id="ARBA00022801"/>
    </source>
</evidence>
<evidence type="ECO:0000256" key="13">
    <source>
        <dbReference type="ARBA" id="ARBA00023288"/>
    </source>
</evidence>
<dbReference type="GO" id="GO:0043171">
    <property type="term" value="P:peptide catabolic process"/>
    <property type="evidence" value="ECO:0007669"/>
    <property type="project" value="TreeGrafter"/>
</dbReference>
<dbReference type="GO" id="GO:0006508">
    <property type="term" value="P:proteolysis"/>
    <property type="evidence" value="ECO:0007669"/>
    <property type="project" value="UniProtKB-KW"/>
</dbReference>
<keyword evidence="9 15" id="KW-0862">Zinc</keyword>
<dbReference type="EMBL" id="KY949258">
    <property type="protein sequence ID" value="AWT23000.1"/>
    <property type="molecule type" value="mRNA"/>
</dbReference>
<comment type="similarity">
    <text evidence="2 17">Belongs to the peptidase M1 family.</text>
</comment>
<keyword evidence="17 22" id="KW-0031">Aminopeptidase</keyword>
<feature type="binding site" evidence="15">
    <location>
        <position position="386"/>
    </location>
    <ligand>
        <name>Zn(2+)</name>
        <dbReference type="ChEBI" id="CHEBI:29105"/>
        <note>catalytic</note>
    </ligand>
</feature>
<evidence type="ECO:0000256" key="17">
    <source>
        <dbReference type="RuleBase" id="RU364040"/>
    </source>
</evidence>
<evidence type="ECO:0000256" key="14">
    <source>
        <dbReference type="PIRSR" id="PIRSR634016-1"/>
    </source>
</evidence>
<dbReference type="SUPFAM" id="SSF55486">
    <property type="entry name" value="Metalloproteases ('zincins'), catalytic domain"/>
    <property type="match status" value="1"/>
</dbReference>
<evidence type="ECO:0000256" key="6">
    <source>
        <dbReference type="ARBA" id="ARBA00022723"/>
    </source>
</evidence>
<accession>A0A2Z3YJ90</accession>
<dbReference type="GO" id="GO:0005886">
    <property type="term" value="C:plasma membrane"/>
    <property type="evidence" value="ECO:0007669"/>
    <property type="project" value="UniProtKB-SubCell"/>
</dbReference>
<feature type="domain" description="Aminopeptidase N-like N-terminal" evidence="21">
    <location>
        <begin position="55"/>
        <end position="251"/>
    </location>
</feature>
<dbReference type="SUPFAM" id="SSF63737">
    <property type="entry name" value="Leukotriene A4 hydrolase N-terminal domain"/>
    <property type="match status" value="1"/>
</dbReference>
<dbReference type="GO" id="GO:0098552">
    <property type="term" value="C:side of membrane"/>
    <property type="evidence" value="ECO:0007669"/>
    <property type="project" value="UniProtKB-KW"/>
</dbReference>
<dbReference type="GO" id="GO:0005737">
    <property type="term" value="C:cytoplasm"/>
    <property type="evidence" value="ECO:0007669"/>
    <property type="project" value="TreeGrafter"/>
</dbReference>
<dbReference type="AlphaFoldDB" id="A0A2Z3YJ90"/>
<feature type="site" description="Transition state stabilizer" evidence="16">
    <location>
        <position position="449"/>
    </location>
</feature>
<keyword evidence="10 17" id="KW-0482">Metalloprotease</keyword>
<evidence type="ECO:0000256" key="15">
    <source>
        <dbReference type="PIRSR" id="PIRSR634016-3"/>
    </source>
</evidence>
<evidence type="ECO:0000256" key="3">
    <source>
        <dbReference type="ARBA" id="ARBA00022475"/>
    </source>
</evidence>
<evidence type="ECO:0000256" key="5">
    <source>
        <dbReference type="ARBA" id="ARBA00022670"/>
    </source>
</evidence>
<dbReference type="GO" id="GO:0070006">
    <property type="term" value="F:metalloaminopeptidase activity"/>
    <property type="evidence" value="ECO:0007669"/>
    <property type="project" value="TreeGrafter"/>
</dbReference>
<comment type="cofactor">
    <cofactor evidence="15 17">
        <name>Zn(2+)</name>
        <dbReference type="ChEBI" id="CHEBI:29105"/>
    </cofactor>
    <text evidence="15 17">Binds 1 zinc ion per subunit.</text>
</comment>
<dbReference type="Pfam" id="PF11838">
    <property type="entry name" value="ERAP1_C"/>
    <property type="match status" value="1"/>
</dbReference>
<keyword evidence="8 17" id="KW-0378">Hydrolase</keyword>
<gene>
    <name evidence="22" type="primary">apn6</name>
</gene>
<evidence type="ECO:0000313" key="22">
    <source>
        <dbReference type="EMBL" id="AWT23000.1"/>
    </source>
</evidence>
<evidence type="ECO:0000256" key="1">
    <source>
        <dbReference type="ARBA" id="ARBA00004609"/>
    </source>
</evidence>
<dbReference type="GO" id="GO:0042277">
    <property type="term" value="F:peptide binding"/>
    <property type="evidence" value="ECO:0007669"/>
    <property type="project" value="TreeGrafter"/>
</dbReference>
<feature type="active site" description="Proton acceptor" evidence="14">
    <location>
        <position position="364"/>
    </location>
</feature>
<reference evidence="22" key="1">
    <citation type="submission" date="2017-04" db="EMBL/GenBank/DDBJ databases">
        <authorList>
            <person name="Afonso C.L."/>
            <person name="Miller P.J."/>
            <person name="Scott M.A."/>
            <person name="Spackman E."/>
            <person name="Goraichik I."/>
            <person name="Dimitrov K.M."/>
            <person name="Suarez D.L."/>
            <person name="Swayne D.E."/>
        </authorList>
    </citation>
    <scope>NUCLEOTIDE SEQUENCE</scope>
</reference>
<keyword evidence="6 15" id="KW-0479">Metal-binding</keyword>
<evidence type="ECO:0000256" key="18">
    <source>
        <dbReference type="SAM" id="SignalP"/>
    </source>
</evidence>
<dbReference type="InterPro" id="IPR045357">
    <property type="entry name" value="Aminopeptidase_N-like_N"/>
</dbReference>
<evidence type="ECO:0000256" key="7">
    <source>
        <dbReference type="ARBA" id="ARBA00022729"/>
    </source>
</evidence>
<feature type="domain" description="ERAP1-like C-terminal" evidence="20">
    <location>
        <begin position="595"/>
        <end position="908"/>
    </location>
</feature>
<keyword evidence="11" id="KW-0472">Membrane</keyword>
<dbReference type="PRINTS" id="PR00756">
    <property type="entry name" value="ALADIPTASE"/>
</dbReference>
<evidence type="ECO:0000259" key="20">
    <source>
        <dbReference type="Pfam" id="PF11838"/>
    </source>
</evidence>
<comment type="subcellular location">
    <subcellularLocation>
        <location evidence="1">Cell membrane</location>
        <topology evidence="1">Lipid-anchor</topology>
        <topology evidence="1">GPI-anchor</topology>
    </subcellularLocation>
</comment>
<dbReference type="Gene3D" id="1.25.50.20">
    <property type="match status" value="1"/>
</dbReference>
<dbReference type="Gene3D" id="1.10.390.10">
    <property type="entry name" value="Neutral Protease Domain 2"/>
    <property type="match status" value="1"/>
</dbReference>
<feature type="signal peptide" evidence="18">
    <location>
        <begin position="1"/>
        <end position="19"/>
    </location>
</feature>
<dbReference type="PANTHER" id="PTHR11533:SF301">
    <property type="entry name" value="AMINOPEPTIDASE"/>
    <property type="match status" value="1"/>
</dbReference>
<evidence type="ECO:0000256" key="10">
    <source>
        <dbReference type="ARBA" id="ARBA00023049"/>
    </source>
</evidence>
<dbReference type="InterPro" id="IPR050344">
    <property type="entry name" value="Peptidase_M1_aminopeptidases"/>
</dbReference>
<dbReference type="CDD" id="cd09601">
    <property type="entry name" value="M1_APN-Q_like"/>
    <property type="match status" value="1"/>
</dbReference>
<dbReference type="FunFam" id="2.60.40.1910:FF:000008">
    <property type="entry name" value="Aminopeptidase"/>
    <property type="match status" value="1"/>
</dbReference>
<evidence type="ECO:0000259" key="21">
    <source>
        <dbReference type="Pfam" id="PF17900"/>
    </source>
</evidence>
<evidence type="ECO:0000256" key="2">
    <source>
        <dbReference type="ARBA" id="ARBA00010136"/>
    </source>
</evidence>
<dbReference type="InterPro" id="IPR027268">
    <property type="entry name" value="Peptidase_M4/M1_CTD_sf"/>
</dbReference>
<feature type="binding site" evidence="15">
    <location>
        <position position="363"/>
    </location>
    <ligand>
        <name>Zn(2+)</name>
        <dbReference type="ChEBI" id="CHEBI:29105"/>
        <note>catalytic</note>
    </ligand>
</feature>
<keyword evidence="5 17" id="KW-0645">Protease</keyword>
<keyword evidence="7 18" id="KW-0732">Signal</keyword>
<feature type="binding site" evidence="15">
    <location>
        <position position="367"/>
    </location>
    <ligand>
        <name>Zn(2+)</name>
        <dbReference type="ChEBI" id="CHEBI:29105"/>
        <note>catalytic</note>
    </ligand>
</feature>
<dbReference type="Pfam" id="PF01433">
    <property type="entry name" value="Peptidase_M1"/>
    <property type="match status" value="1"/>
</dbReference>
<evidence type="ECO:0000256" key="11">
    <source>
        <dbReference type="ARBA" id="ARBA00023136"/>
    </source>
</evidence>
<dbReference type="PANTHER" id="PTHR11533">
    <property type="entry name" value="PROTEASE M1 ZINC METALLOPROTEASE"/>
    <property type="match status" value="1"/>
</dbReference>
<dbReference type="GO" id="GO:0005615">
    <property type="term" value="C:extracellular space"/>
    <property type="evidence" value="ECO:0007669"/>
    <property type="project" value="TreeGrafter"/>
</dbReference>
<protein>
    <recommendedName>
        <fullName evidence="17">Aminopeptidase</fullName>
        <ecNumber evidence="17">3.4.11.-</ecNumber>
    </recommendedName>
</protein>
<feature type="chain" id="PRO_5016361840" description="Aminopeptidase" evidence="18">
    <location>
        <begin position="20"/>
        <end position="958"/>
    </location>
</feature>
<name>A0A2Z3YJ90_HYPCU</name>
<evidence type="ECO:0000259" key="19">
    <source>
        <dbReference type="Pfam" id="PF01433"/>
    </source>
</evidence>
<dbReference type="EC" id="3.4.11.-" evidence="17"/>
<dbReference type="InterPro" id="IPR014782">
    <property type="entry name" value="Peptidase_M1_dom"/>
</dbReference>
<sequence>MVKIFTAALSLMLLASVISDQRLSWFNEIDDDNINEISNARNDNTVYRLPQNVIPLKYHIYIDLFFNERTDRPFSYDGQEYILIQAVESNVRQIVLHANVDIIHDVTLLTENNVEVALNSSNRFETEPLYHFLKINPVAALNTGTNYTLSIRYTSTMNDGPMNRGIWRGWYKDSSGVERIYATTHFQPYNARQAFPCWDEPLFKAVFKLHLSKPASFSGTFTNTRLERSVTLAGNRVRSDYLETPKMSSYLVTFLVSETFQPISQDLTRNPPIRIIGRSNTVGLGGHALNLAVKLTDFFDEYFGIPYSSLHPNLLNDHISSPDWASAGTENWGMVSYRELHLIVDPNVALMSVEHYSATLVSHELAHKWFGNYITCYWWSNTWINEGYASYFGYMATHQVFPEYELHDHFNSRYLQTSLAFDSGTGTVPLNHDVNTPAQVTGHFGTISYSKAAAFVRMTSNIISLETFRKSCRIFLLSNPLRATDQYDLLKAFTEAIQEDNSLAAYPNFNFTEYYRIWVNEPGYPLLNVEVNHSTGEITLTQERFFLSATAAATGQIYPIPITFSTKRNPNFSLRPTHIMTMARDTVRKDQGEEWVIFNNLQQGHYRVTYDNKTWDIIADTLYNTPEEIHYLNRAQIVDDVFALMRSTRMSYSDGFKILRFLASEINFHVWDPAISGYTWLRNRLRHLPEHLAEFDVYLFNQIDYAVRTLGFEPVARETPTTAMARQSILHFACTIGHTRCIQESLKQWENWRDNSVAVNSRVRRNVYTTGMRQGDARDFEFLLNALDQTNYANEHLEILRGLGAIRQPELLNRYLSLTLTQTVRYHDKLNSFNFALLGHQDNARTVLQFVKNNINQIRNTYVENSPPTPVHSALSNLASYLDEPELVDYENWLRSSQTDIPQFTSTINAITSARNNMNWGTQNADMIISATKGSSASAVSSIVLITVALLSTMFYRE</sequence>
<dbReference type="Pfam" id="PF17900">
    <property type="entry name" value="Peptidase_M1_N"/>
    <property type="match status" value="1"/>
</dbReference>
<dbReference type="Gene3D" id="2.60.40.1730">
    <property type="entry name" value="tricorn interacting facor f3 domain"/>
    <property type="match status" value="1"/>
</dbReference>
<dbReference type="InterPro" id="IPR034016">
    <property type="entry name" value="M1_APN-typ"/>
</dbReference>
<dbReference type="Gene3D" id="2.60.40.1910">
    <property type="match status" value="1"/>
</dbReference>
<dbReference type="GO" id="GO:0008270">
    <property type="term" value="F:zinc ion binding"/>
    <property type="evidence" value="ECO:0007669"/>
    <property type="project" value="UniProtKB-UniRule"/>
</dbReference>
<evidence type="ECO:0000256" key="4">
    <source>
        <dbReference type="ARBA" id="ARBA00022622"/>
    </source>
</evidence>
<keyword evidence="3" id="KW-1003">Cell membrane</keyword>
<dbReference type="InterPro" id="IPR001930">
    <property type="entry name" value="Peptidase_M1"/>
</dbReference>